<dbReference type="InterPro" id="IPR009056">
    <property type="entry name" value="Cyt_c-like_dom"/>
</dbReference>
<proteinExistence type="predicted"/>
<dbReference type="PIRSF" id="PIRSF019225">
    <property type="entry name" value="Ubol_Cyt_c_Rdtase_Cyt_c_su_prd"/>
    <property type="match status" value="1"/>
</dbReference>
<organism evidence="8 9">
    <name type="scientific">Campylobacter corcagiensis</name>
    <dbReference type="NCBI Taxonomy" id="1448857"/>
    <lineage>
        <taxon>Bacteria</taxon>
        <taxon>Pseudomonadati</taxon>
        <taxon>Campylobacterota</taxon>
        <taxon>Epsilonproteobacteria</taxon>
        <taxon>Campylobacterales</taxon>
        <taxon>Campylobacteraceae</taxon>
        <taxon>Campylobacter</taxon>
    </lineage>
</organism>
<gene>
    <name evidence="8" type="ORF">IMC76_01740</name>
</gene>
<evidence type="ECO:0000256" key="1">
    <source>
        <dbReference type="ARBA" id="ARBA00022617"/>
    </source>
</evidence>
<evidence type="ECO:0000256" key="2">
    <source>
        <dbReference type="ARBA" id="ARBA00022723"/>
    </source>
</evidence>
<evidence type="ECO:0000256" key="5">
    <source>
        <dbReference type="SAM" id="Coils"/>
    </source>
</evidence>
<keyword evidence="9" id="KW-1185">Reference proteome</keyword>
<dbReference type="SUPFAM" id="SSF46626">
    <property type="entry name" value="Cytochrome c"/>
    <property type="match status" value="2"/>
</dbReference>
<evidence type="ECO:0000259" key="7">
    <source>
        <dbReference type="PROSITE" id="PS51007"/>
    </source>
</evidence>
<evidence type="ECO:0000256" key="6">
    <source>
        <dbReference type="SAM" id="Phobius"/>
    </source>
</evidence>
<dbReference type="GO" id="GO:0009055">
    <property type="term" value="F:electron transfer activity"/>
    <property type="evidence" value="ECO:0007669"/>
    <property type="project" value="InterPro"/>
</dbReference>
<evidence type="ECO:0000313" key="8">
    <source>
        <dbReference type="EMBL" id="QOQ87561.1"/>
    </source>
</evidence>
<feature type="coiled-coil region" evidence="5">
    <location>
        <begin position="38"/>
        <end position="65"/>
    </location>
</feature>
<evidence type="ECO:0000256" key="3">
    <source>
        <dbReference type="ARBA" id="ARBA00023004"/>
    </source>
</evidence>
<dbReference type="PROSITE" id="PS51007">
    <property type="entry name" value="CYTC"/>
    <property type="match status" value="2"/>
</dbReference>
<evidence type="ECO:0000313" key="9">
    <source>
        <dbReference type="Proteomes" id="UP000594749"/>
    </source>
</evidence>
<reference evidence="8 9" key="1">
    <citation type="submission" date="2020-10" db="EMBL/GenBank/DDBJ databases">
        <title>Campylobacter and Helicobacter PacBio genomes.</title>
        <authorList>
            <person name="Lane C."/>
        </authorList>
    </citation>
    <scope>NUCLEOTIDE SEQUENCE [LARGE SCALE GENOMIC DNA]</scope>
    <source>
        <strain evidence="8 9">2016D-0077</strain>
    </source>
</reference>
<sequence>MKELKTLLIVIFFTLFLYWGIEPFAHSKLNPPVEPANYDFAAEDIALAKTNLEKANANLEKAKKVGLDDMVKNAQNEVEIAKTSLDRYSSFWSDINAIDLKAGDATNGELAFQASCMGCHSLKAGGYEPLVSEAEGSEMYGVNPPDLSSAGKIYDDKFLAALIKNPVMALKVDHKFDFEYAGEAIHPMTPFYGAGTKDDLNAEIADIVAYLKAVAPKEELSTKAVFMDACSRCHDVKYDEVYVGGNREKLNEYMGMTPPDLSMYIRSRSNEYLHNFINDTQKMLVGTSMPRVGLTKEAEDKVIAYMESVGDSKKDEREKISIYVMIYFVILAVFAGLWKRKIWSKLH</sequence>
<keyword evidence="6" id="KW-1133">Transmembrane helix</keyword>
<keyword evidence="6" id="KW-0472">Membrane</keyword>
<dbReference type="Proteomes" id="UP000594749">
    <property type="component" value="Chromosome"/>
</dbReference>
<keyword evidence="5" id="KW-0175">Coiled coil</keyword>
<dbReference type="InterPro" id="IPR036909">
    <property type="entry name" value="Cyt_c-like_dom_sf"/>
</dbReference>
<keyword evidence="2 4" id="KW-0479">Metal-binding</keyword>
<dbReference type="RefSeq" id="WP_025803128.1">
    <property type="nucleotide sequence ID" value="NZ_CP053842.1"/>
</dbReference>
<accession>A0A7M1LGV7</accession>
<keyword evidence="1 4" id="KW-0349">Heme</keyword>
<name>A0A7M1LGV7_9BACT</name>
<feature type="domain" description="Cytochrome c" evidence="7">
    <location>
        <begin position="103"/>
        <end position="215"/>
    </location>
</feature>
<dbReference type="Pfam" id="PF00034">
    <property type="entry name" value="Cytochrom_C"/>
    <property type="match status" value="2"/>
</dbReference>
<dbReference type="GO" id="GO:0046872">
    <property type="term" value="F:metal ion binding"/>
    <property type="evidence" value="ECO:0007669"/>
    <property type="project" value="UniProtKB-KW"/>
</dbReference>
<dbReference type="Gene3D" id="1.10.760.10">
    <property type="entry name" value="Cytochrome c-like domain"/>
    <property type="match status" value="2"/>
</dbReference>
<evidence type="ECO:0000256" key="4">
    <source>
        <dbReference type="PROSITE-ProRule" id="PRU00433"/>
    </source>
</evidence>
<dbReference type="EMBL" id="CP063078">
    <property type="protein sequence ID" value="QOQ87561.1"/>
    <property type="molecule type" value="Genomic_DNA"/>
</dbReference>
<keyword evidence="6" id="KW-0812">Transmembrane</keyword>
<dbReference type="AlphaFoldDB" id="A0A7M1LGV7"/>
<dbReference type="GO" id="GO:0020037">
    <property type="term" value="F:heme binding"/>
    <property type="evidence" value="ECO:0007669"/>
    <property type="project" value="InterPro"/>
</dbReference>
<protein>
    <submittedName>
        <fullName evidence="8">Cytochrome c1</fullName>
    </submittedName>
</protein>
<feature type="transmembrane region" description="Helical" evidence="6">
    <location>
        <begin position="320"/>
        <end position="338"/>
    </location>
</feature>
<dbReference type="OrthoDB" id="5351961at2"/>
<dbReference type="InterPro" id="IPR021195">
    <property type="entry name" value="Ubol_Cyt_c_Rdtase_Cyt_c_su_prd"/>
</dbReference>
<feature type="domain" description="Cytochrome c" evidence="7">
    <location>
        <begin position="217"/>
        <end position="310"/>
    </location>
</feature>
<keyword evidence="3 4" id="KW-0408">Iron</keyword>